<dbReference type="InterPro" id="IPR007329">
    <property type="entry name" value="FMN-bd"/>
</dbReference>
<dbReference type="AlphaFoldDB" id="A0A6P1MNH0"/>
<keyword evidence="5" id="KW-0411">Iron-sulfur</keyword>
<evidence type="ECO:0000313" key="10">
    <source>
        <dbReference type="EMBL" id="QHI72555.1"/>
    </source>
</evidence>
<sequence length="426" mass="47055">MNKIREKIINTRSIRMLIQVAGFIAFTGLFTLIYGSLKSLYICTMKGNFDLTASIPQLIIITVIFLTTILFGRFFCGWICAFGTLMDFLHFISYKITRKKIIVNHRIDNTLKYLKYVVLAMSIIFIWTLGMNLFEGSNPWDVFGTYTSLGDTPSLTEYMKSNWVGAATLAVIMAGGLFIERFFCRYLCPLGALFTILSKFRIMKIRKEKNHCGKCNICSESCSMGIYINPIDIVHSGECINCLKCIHKCPGENLNTSVGKKQLSKRIITALAVFTLLLCAAAYYGATYIDSIQTSDSGKANISELTKQSTGTYQDGTYEGTGTGFKGTTTVSVTIKNGYITDIATVSTNDDKPYYNRAFSSMVQQIISTQNVGVDSVTGATFSSNGIRNAVADALGQEYQNNNDQIQRGHSGPGSHGEYGKKNGTN</sequence>
<dbReference type="SUPFAM" id="SSF54862">
    <property type="entry name" value="4Fe-4S ferredoxins"/>
    <property type="match status" value="1"/>
</dbReference>
<feature type="transmembrane region" description="Helical" evidence="8">
    <location>
        <begin position="59"/>
        <end position="92"/>
    </location>
</feature>
<dbReference type="PANTHER" id="PTHR30224">
    <property type="entry name" value="ELECTRON TRANSPORT PROTEIN"/>
    <property type="match status" value="1"/>
</dbReference>
<feature type="transmembrane region" description="Helical" evidence="8">
    <location>
        <begin position="267"/>
        <end position="286"/>
    </location>
</feature>
<dbReference type="InterPro" id="IPR052378">
    <property type="entry name" value="NosR_regulator"/>
</dbReference>
<keyword evidence="6 8" id="KW-0472">Membrane</keyword>
<evidence type="ECO:0000259" key="9">
    <source>
        <dbReference type="PROSITE" id="PS51379"/>
    </source>
</evidence>
<dbReference type="InterPro" id="IPR017900">
    <property type="entry name" value="4Fe4S_Fe_S_CS"/>
</dbReference>
<dbReference type="PANTHER" id="PTHR30224:SF4">
    <property type="entry name" value="ELECTRON TRANSPORT PROTEIN YCCM-RELATED"/>
    <property type="match status" value="1"/>
</dbReference>
<dbReference type="RefSeq" id="WP_162362323.1">
    <property type="nucleotide sequence ID" value="NZ_CP047591.1"/>
</dbReference>
<feature type="domain" description="4Fe-4S ferredoxin-type" evidence="9">
    <location>
        <begin position="230"/>
        <end position="259"/>
    </location>
</feature>
<dbReference type="KEGG" id="amic:Ami3637_09225"/>
<dbReference type="InterPro" id="IPR017896">
    <property type="entry name" value="4Fe4S_Fe-S-bd"/>
</dbReference>
<evidence type="ECO:0000256" key="2">
    <source>
        <dbReference type="ARBA" id="ARBA00022475"/>
    </source>
</evidence>
<dbReference type="Pfam" id="PF04205">
    <property type="entry name" value="FMN_bind"/>
    <property type="match status" value="1"/>
</dbReference>
<evidence type="ECO:0000256" key="1">
    <source>
        <dbReference type="ARBA" id="ARBA00004236"/>
    </source>
</evidence>
<proteinExistence type="predicted"/>
<reference evidence="10 11" key="1">
    <citation type="submission" date="2020-01" db="EMBL/GenBank/DDBJ databases">
        <title>Genomic analysis of Aminipila sp. CBA3637.</title>
        <authorList>
            <person name="Kim Y.B."/>
            <person name="Roh S.W."/>
        </authorList>
    </citation>
    <scope>NUCLEOTIDE SEQUENCE [LARGE SCALE GENOMIC DNA]</scope>
    <source>
        <strain evidence="10 11">CBA3637</strain>
    </source>
</reference>
<feature type="transmembrane region" description="Helical" evidence="8">
    <location>
        <begin position="164"/>
        <end position="197"/>
    </location>
</feature>
<dbReference type="EMBL" id="CP047591">
    <property type="protein sequence ID" value="QHI72555.1"/>
    <property type="molecule type" value="Genomic_DNA"/>
</dbReference>
<dbReference type="GO" id="GO:0046872">
    <property type="term" value="F:metal ion binding"/>
    <property type="evidence" value="ECO:0007669"/>
    <property type="project" value="UniProtKB-KW"/>
</dbReference>
<dbReference type="GO" id="GO:0005886">
    <property type="term" value="C:plasma membrane"/>
    <property type="evidence" value="ECO:0007669"/>
    <property type="project" value="UniProtKB-SubCell"/>
</dbReference>
<feature type="transmembrane region" description="Helical" evidence="8">
    <location>
        <begin position="16"/>
        <end position="37"/>
    </location>
</feature>
<accession>A0A6P1MNH0</accession>
<keyword evidence="11" id="KW-1185">Reference proteome</keyword>
<keyword evidence="4" id="KW-0408">Iron</keyword>
<dbReference type="PROSITE" id="PS00198">
    <property type="entry name" value="4FE4S_FER_1"/>
    <property type="match status" value="1"/>
</dbReference>
<feature type="transmembrane region" description="Helical" evidence="8">
    <location>
        <begin position="113"/>
        <end position="134"/>
    </location>
</feature>
<comment type="subcellular location">
    <subcellularLocation>
        <location evidence="1">Cell membrane</location>
    </subcellularLocation>
</comment>
<protein>
    <submittedName>
        <fullName evidence="10">4Fe-4S binding protein</fullName>
    </submittedName>
</protein>
<dbReference type="GO" id="GO:0051536">
    <property type="term" value="F:iron-sulfur cluster binding"/>
    <property type="evidence" value="ECO:0007669"/>
    <property type="project" value="UniProtKB-KW"/>
</dbReference>
<evidence type="ECO:0000256" key="4">
    <source>
        <dbReference type="ARBA" id="ARBA00023004"/>
    </source>
</evidence>
<dbReference type="Proteomes" id="UP000463883">
    <property type="component" value="Chromosome"/>
</dbReference>
<dbReference type="Gene3D" id="3.90.1010.20">
    <property type="match status" value="1"/>
</dbReference>
<dbReference type="PROSITE" id="PS51379">
    <property type="entry name" value="4FE4S_FER_2"/>
    <property type="match status" value="1"/>
</dbReference>
<evidence type="ECO:0000256" key="6">
    <source>
        <dbReference type="ARBA" id="ARBA00023136"/>
    </source>
</evidence>
<gene>
    <name evidence="10" type="ORF">Ami3637_09225</name>
</gene>
<evidence type="ECO:0000313" key="11">
    <source>
        <dbReference type="Proteomes" id="UP000463883"/>
    </source>
</evidence>
<dbReference type="SMART" id="SM00900">
    <property type="entry name" value="FMN_bind"/>
    <property type="match status" value="1"/>
</dbReference>
<name>A0A6P1MNH0_9FIRM</name>
<evidence type="ECO:0000256" key="8">
    <source>
        <dbReference type="SAM" id="Phobius"/>
    </source>
</evidence>
<feature type="region of interest" description="Disordered" evidence="7">
    <location>
        <begin position="403"/>
        <end position="426"/>
    </location>
</feature>
<keyword evidence="8" id="KW-1133">Transmembrane helix</keyword>
<evidence type="ECO:0000256" key="3">
    <source>
        <dbReference type="ARBA" id="ARBA00022723"/>
    </source>
</evidence>
<keyword evidence="3" id="KW-0479">Metal-binding</keyword>
<organism evidence="10 11">
    <name type="scientific">Aminipila terrae</name>
    <dbReference type="NCBI Taxonomy" id="2697030"/>
    <lineage>
        <taxon>Bacteria</taxon>
        <taxon>Bacillati</taxon>
        <taxon>Bacillota</taxon>
        <taxon>Clostridia</taxon>
        <taxon>Peptostreptococcales</taxon>
        <taxon>Anaerovoracaceae</taxon>
        <taxon>Aminipila</taxon>
    </lineage>
</organism>
<dbReference type="Pfam" id="PF12801">
    <property type="entry name" value="Fer4_5"/>
    <property type="match status" value="2"/>
</dbReference>
<evidence type="ECO:0000256" key="7">
    <source>
        <dbReference type="SAM" id="MobiDB-lite"/>
    </source>
</evidence>
<evidence type="ECO:0000256" key="5">
    <source>
        <dbReference type="ARBA" id="ARBA00023014"/>
    </source>
</evidence>
<dbReference type="GO" id="GO:0010181">
    <property type="term" value="F:FMN binding"/>
    <property type="evidence" value="ECO:0007669"/>
    <property type="project" value="InterPro"/>
</dbReference>
<keyword evidence="2" id="KW-1003">Cell membrane</keyword>
<keyword evidence="8" id="KW-0812">Transmembrane</keyword>